<comment type="caution">
    <text evidence="1">The sequence shown here is derived from an EMBL/GenBank/DDBJ whole genome shotgun (WGS) entry which is preliminary data.</text>
</comment>
<dbReference type="InterPro" id="IPR036663">
    <property type="entry name" value="Fumarylacetoacetase_C_sf"/>
</dbReference>
<dbReference type="RefSeq" id="WP_068835136.1">
    <property type="nucleotide sequence ID" value="NZ_JBHSMX010000061.1"/>
</dbReference>
<evidence type="ECO:0000313" key="1">
    <source>
        <dbReference type="EMBL" id="MFC5523001.1"/>
    </source>
</evidence>
<dbReference type="PANTHER" id="PTHR30143">
    <property type="entry name" value="ACID HYDRATASE"/>
    <property type="match status" value="1"/>
</dbReference>
<protein>
    <submittedName>
        <fullName evidence="1">2-keto-4-pentenoate hydratase</fullName>
    </submittedName>
</protein>
<dbReference type="InterPro" id="IPR050772">
    <property type="entry name" value="Hydratase-Decarb/MhpD_sf"/>
</dbReference>
<dbReference type="Proteomes" id="UP001596084">
    <property type="component" value="Unassembled WGS sequence"/>
</dbReference>
<sequence length="273" mass="28638">MNTHFSPILPATAQEVVETLVAARRSGQPAPAAPLRAALATDDDAYAVQDAVAQALVWFVDGGPRYWKSGGASRDSVLSHAALPSAGVRAAGDTLADFSFHTPAVEAEIVLRLAEAVTPERAQRLTHADAPALVDALAVAIEIADSRWQEGLQAPAALRLADQGSHGALILGEWMACRAHDWAGQRCEVRFGGTPVVANTGAYSLGDPLWLLPVWLRHATRGGRTVPAHTVVTTGSWVGAIPMPKDADVLVRFPGLGEVGLRGGSVHAALDRP</sequence>
<evidence type="ECO:0000313" key="2">
    <source>
        <dbReference type="Proteomes" id="UP001596084"/>
    </source>
</evidence>
<dbReference type="Gene3D" id="3.90.850.10">
    <property type="entry name" value="Fumarylacetoacetase-like, C-terminal domain"/>
    <property type="match status" value="1"/>
</dbReference>
<dbReference type="PANTHER" id="PTHR30143:SF0">
    <property type="entry name" value="2-KETO-4-PENTENOATE HYDRATASE"/>
    <property type="match status" value="1"/>
</dbReference>
<proteinExistence type="predicted"/>
<accession>A0ABW0QEM3</accession>
<dbReference type="EMBL" id="JBHSMX010000061">
    <property type="protein sequence ID" value="MFC5523001.1"/>
    <property type="molecule type" value="Genomic_DNA"/>
</dbReference>
<name>A0ABW0QEM3_9BURK</name>
<gene>
    <name evidence="1" type="ORF">ACFPP7_19100</name>
</gene>
<organism evidence="1 2">
    <name type="scientific">Polaromonas jejuensis</name>
    <dbReference type="NCBI Taxonomy" id="457502"/>
    <lineage>
        <taxon>Bacteria</taxon>
        <taxon>Pseudomonadati</taxon>
        <taxon>Pseudomonadota</taxon>
        <taxon>Betaproteobacteria</taxon>
        <taxon>Burkholderiales</taxon>
        <taxon>Comamonadaceae</taxon>
        <taxon>Polaromonas</taxon>
    </lineage>
</organism>
<dbReference type="SUPFAM" id="SSF56529">
    <property type="entry name" value="FAH"/>
    <property type="match status" value="1"/>
</dbReference>
<keyword evidence="2" id="KW-1185">Reference proteome</keyword>
<reference evidence="2" key="1">
    <citation type="journal article" date="2019" name="Int. J. Syst. Evol. Microbiol.">
        <title>The Global Catalogue of Microorganisms (GCM) 10K type strain sequencing project: providing services to taxonomists for standard genome sequencing and annotation.</title>
        <authorList>
            <consortium name="The Broad Institute Genomics Platform"/>
            <consortium name="The Broad Institute Genome Sequencing Center for Infectious Disease"/>
            <person name="Wu L."/>
            <person name="Ma J."/>
        </authorList>
    </citation>
    <scope>NUCLEOTIDE SEQUENCE [LARGE SCALE GENOMIC DNA]</scope>
    <source>
        <strain evidence="2">CGMCC 4.7277</strain>
    </source>
</reference>